<dbReference type="SUPFAM" id="SSF53850">
    <property type="entry name" value="Periplasmic binding protein-like II"/>
    <property type="match status" value="2"/>
</dbReference>
<sequence length="112" mass="12491">EKFGKNKSRSFQLFGSPPGQRDLLFKDSALGFLRIPSKVDSALYLGSRYLTTLKNLRESAAEEVKARYTRVVWCAVGPEEQKKCQQWSQQSGQNVTCATASTTDDCIVLVLV</sequence>
<dbReference type="AlphaFoldDB" id="Q95M57"/>
<feature type="domain" description="Transferrin-like" evidence="1">
    <location>
        <begin position="71"/>
        <end position="112"/>
    </location>
</feature>
<organism evidence="2">
    <name type="scientific">Bos taurus</name>
    <name type="common">Bovine</name>
    <dbReference type="NCBI Taxonomy" id="9913"/>
    <lineage>
        <taxon>Eukaryota</taxon>
        <taxon>Metazoa</taxon>
        <taxon>Chordata</taxon>
        <taxon>Craniata</taxon>
        <taxon>Vertebrata</taxon>
        <taxon>Euteleostomi</taxon>
        <taxon>Mammalia</taxon>
        <taxon>Eutheria</taxon>
        <taxon>Laurasiatheria</taxon>
        <taxon>Artiodactyla</taxon>
        <taxon>Ruminantia</taxon>
        <taxon>Pecora</taxon>
        <taxon>Bovidae</taxon>
        <taxon>Bovinae</taxon>
        <taxon>Bos</taxon>
    </lineage>
</organism>
<dbReference type="Gene3D" id="3.40.190.10">
    <property type="entry name" value="Periplasmic binding protein-like II"/>
    <property type="match status" value="2"/>
</dbReference>
<evidence type="ECO:0000259" key="1">
    <source>
        <dbReference type="PROSITE" id="PS51408"/>
    </source>
</evidence>
<accession>Q95M57</accession>
<feature type="domain" description="Transferrin-like" evidence="1">
    <location>
        <begin position="1"/>
        <end position="58"/>
    </location>
</feature>
<dbReference type="InterPro" id="IPR001156">
    <property type="entry name" value="Transferrin-like_dom"/>
</dbReference>
<dbReference type="MEROPS" id="S60.001"/>
<dbReference type="PROSITE" id="PS51408">
    <property type="entry name" value="TRANSFERRIN_LIKE_4"/>
    <property type="match status" value="2"/>
</dbReference>
<feature type="non-terminal residue" evidence="2">
    <location>
        <position position="1"/>
    </location>
</feature>
<name>Q95M57_BOVIN</name>
<dbReference type="EMBL" id="AH010864">
    <property type="protein sequence ID" value="AAK66816.1"/>
    <property type="molecule type" value="Genomic_DNA"/>
</dbReference>
<reference evidence="2" key="1">
    <citation type="submission" date="2001-05" db="EMBL/GenBank/DDBJ databases">
        <title>Analysis of the 5'-region of the bovine lactoferrin gene using PCR-SSCP.</title>
        <authorList>
            <person name="Li G."/>
            <person name="Zhang Y."/>
            <person name="Li N."/>
        </authorList>
    </citation>
    <scope>NUCLEOTIDE SEQUENCE</scope>
</reference>
<dbReference type="PANTHER" id="PTHR11485:SF55">
    <property type="entry name" value="LACTOTRANSFERRIN"/>
    <property type="match status" value="1"/>
</dbReference>
<dbReference type="PRINTS" id="PR00422">
    <property type="entry name" value="TRANSFERRIN"/>
</dbReference>
<protein>
    <submittedName>
        <fullName evidence="2">Lactoferrin</fullName>
    </submittedName>
</protein>
<dbReference type="Pfam" id="PF00405">
    <property type="entry name" value="Transferrin"/>
    <property type="match status" value="1"/>
</dbReference>
<proteinExistence type="predicted"/>
<dbReference type="PANTHER" id="PTHR11485">
    <property type="entry name" value="TRANSFERRIN"/>
    <property type="match status" value="1"/>
</dbReference>
<evidence type="ECO:0000313" key="2">
    <source>
        <dbReference type="EMBL" id="AAK66816.1"/>
    </source>
</evidence>
<feature type="non-terminal residue" evidence="2">
    <location>
        <position position="112"/>
    </location>
</feature>